<dbReference type="EMBL" id="CAJPEX010000083">
    <property type="protein sequence ID" value="CAG0913175.1"/>
    <property type="molecule type" value="Genomic_DNA"/>
</dbReference>
<reference evidence="2" key="1">
    <citation type="submission" date="2020-11" db="EMBL/GenBank/DDBJ databases">
        <authorList>
            <person name="Tran Van P."/>
        </authorList>
    </citation>
    <scope>NUCLEOTIDE SEQUENCE</scope>
</reference>
<dbReference type="AlphaFoldDB" id="A0A7R9BFI9"/>
<sequence length="134" mass="14861">MSSRPPFWRVPRARRDDDQNIRESIPCRDMELSSQSKGTNVRPASGSYFLCPFSTSCVRRNSLISLIASPSLRAIYGMSRSPVLMMRRHSVLGGKEGKRVPGHAGPMRDIASATSFLPVSYPAAPQDAAKRVRR</sequence>
<gene>
    <name evidence="2" type="ORF">NMOB1V02_LOCUS931</name>
</gene>
<evidence type="ECO:0000313" key="3">
    <source>
        <dbReference type="Proteomes" id="UP000678499"/>
    </source>
</evidence>
<name>A0A7R9BFI9_9CRUS</name>
<organism evidence="2">
    <name type="scientific">Notodromas monacha</name>
    <dbReference type="NCBI Taxonomy" id="399045"/>
    <lineage>
        <taxon>Eukaryota</taxon>
        <taxon>Metazoa</taxon>
        <taxon>Ecdysozoa</taxon>
        <taxon>Arthropoda</taxon>
        <taxon>Crustacea</taxon>
        <taxon>Oligostraca</taxon>
        <taxon>Ostracoda</taxon>
        <taxon>Podocopa</taxon>
        <taxon>Podocopida</taxon>
        <taxon>Cypridocopina</taxon>
        <taxon>Cypridoidea</taxon>
        <taxon>Cyprididae</taxon>
        <taxon>Notodromas</taxon>
    </lineage>
</organism>
<accession>A0A7R9BFI9</accession>
<dbReference type="Proteomes" id="UP000678499">
    <property type="component" value="Unassembled WGS sequence"/>
</dbReference>
<evidence type="ECO:0000256" key="1">
    <source>
        <dbReference type="SAM" id="MobiDB-lite"/>
    </source>
</evidence>
<protein>
    <submittedName>
        <fullName evidence="2">Uncharacterized protein</fullName>
    </submittedName>
</protein>
<keyword evidence="3" id="KW-1185">Reference proteome</keyword>
<proteinExistence type="predicted"/>
<feature type="region of interest" description="Disordered" evidence="1">
    <location>
        <begin position="1"/>
        <end position="21"/>
    </location>
</feature>
<evidence type="ECO:0000313" key="2">
    <source>
        <dbReference type="EMBL" id="CAD7273023.1"/>
    </source>
</evidence>
<dbReference type="EMBL" id="OA882120">
    <property type="protein sequence ID" value="CAD7273023.1"/>
    <property type="molecule type" value="Genomic_DNA"/>
</dbReference>